<dbReference type="AlphaFoldDB" id="A0A511DB42"/>
<keyword evidence="4 6" id="KW-0472">Membrane</keyword>
<organism evidence="8 9">
    <name type="scientific">Pseudonocardia sulfidoxydans NBRC 16205</name>
    <dbReference type="NCBI Taxonomy" id="1223511"/>
    <lineage>
        <taxon>Bacteria</taxon>
        <taxon>Bacillati</taxon>
        <taxon>Actinomycetota</taxon>
        <taxon>Actinomycetes</taxon>
        <taxon>Pseudonocardiales</taxon>
        <taxon>Pseudonocardiaceae</taxon>
        <taxon>Pseudonocardia</taxon>
    </lineage>
</organism>
<evidence type="ECO:0000256" key="5">
    <source>
        <dbReference type="SAM" id="MobiDB-lite"/>
    </source>
</evidence>
<feature type="transmembrane region" description="Helical" evidence="6">
    <location>
        <begin position="68"/>
        <end position="85"/>
    </location>
</feature>
<evidence type="ECO:0000256" key="6">
    <source>
        <dbReference type="SAM" id="Phobius"/>
    </source>
</evidence>
<gene>
    <name evidence="8" type="ORF">PSU4_09630</name>
</gene>
<feature type="compositionally biased region" description="Polar residues" evidence="5">
    <location>
        <begin position="731"/>
        <end position="741"/>
    </location>
</feature>
<feature type="transmembrane region" description="Helical" evidence="6">
    <location>
        <begin position="44"/>
        <end position="62"/>
    </location>
</feature>
<evidence type="ECO:0000256" key="4">
    <source>
        <dbReference type="ARBA" id="ARBA00023136"/>
    </source>
</evidence>
<protein>
    <submittedName>
        <fullName evidence="8">Fusaric acid resistance protein</fullName>
    </submittedName>
</protein>
<comment type="caution">
    <text evidence="8">The sequence shown here is derived from an EMBL/GenBank/DDBJ whole genome shotgun (WGS) entry which is preliminary data.</text>
</comment>
<feature type="transmembrane region" description="Helical" evidence="6">
    <location>
        <begin position="493"/>
        <end position="520"/>
    </location>
</feature>
<dbReference type="GO" id="GO:0016020">
    <property type="term" value="C:membrane"/>
    <property type="evidence" value="ECO:0007669"/>
    <property type="project" value="UniProtKB-SubCell"/>
</dbReference>
<proteinExistence type="predicted"/>
<evidence type="ECO:0000256" key="1">
    <source>
        <dbReference type="ARBA" id="ARBA00004141"/>
    </source>
</evidence>
<keyword evidence="2 6" id="KW-0812">Transmembrane</keyword>
<feature type="transmembrane region" description="Helical" evidence="6">
    <location>
        <begin position="426"/>
        <end position="446"/>
    </location>
</feature>
<feature type="transmembrane region" description="Helical" evidence="6">
    <location>
        <begin position="97"/>
        <end position="130"/>
    </location>
</feature>
<evidence type="ECO:0000313" key="9">
    <source>
        <dbReference type="Proteomes" id="UP000321685"/>
    </source>
</evidence>
<feature type="region of interest" description="Disordered" evidence="5">
    <location>
        <begin position="727"/>
        <end position="756"/>
    </location>
</feature>
<sequence>MAPSRREDVLTTGSALPTAASHLWQAPSAALARHDPDWTALHRAVRVTLVACVCFYLCHYVIRNDTTALYALFGAIALGALSEVTGSREQRLRGYAIALAVAVVLVTIGTFVAVNTAAAVAVMLVVGSAIAYSGVTGQRVAGVANGLQLFFVLPCFPPFTPDQLGDRLAGVTLGIVALAIADRYVLPVPDRPDPPLRFRASVEASARFAEVLAAALRAGPSNGPALPDVCTDARAAALDAAEALRLSNVPLPERPLGYGLRDRSLFAVAAASRLVTARTSTLAALLTPEQPHPVTADLLDAAATVLRGTAATLGGGSPPSLAELDATMEVYLQSRVRHLPLTTGPTDDLRAGLAAAAAARAARIAGLAAHGFHGVPPAGELPRELWFLRASAWQLLLHRVTANLTPRSVYLQNAVRVGIGLAVARLLAGVFDLSHGFWVLLATLSLMRTSAVASRSTLVKAFVGTLGGAAVAAAVLTWVPVDVYPWLLPVTMVVAFVAGPLFGVAAGQAGFTIVVSLLFAQLTPSTWQLAEVRLEDVVLGGLVGAVIGAAVWPRGGSGELHRIAAEALRAGADKVVGTIALLARGTRPATTDLHRLADLLDHTYVQSRTEPGEPGPEIDWLATVTVVHRLSTYSATLRERHPDAPALPWPAEADRLTAGADEVAAALRAAADAVAARTPVPAQVVATCRDAVAVHAPRDLADDAEAGLRVLDAWAWLVTVTADLDRVATPPGTTGPASAQATHERSAVKPTDIDGS</sequence>
<dbReference type="EMBL" id="BJVJ01000005">
    <property type="protein sequence ID" value="GEL22009.1"/>
    <property type="molecule type" value="Genomic_DNA"/>
</dbReference>
<evidence type="ECO:0000256" key="2">
    <source>
        <dbReference type="ARBA" id="ARBA00022692"/>
    </source>
</evidence>
<accession>A0A511DB42</accession>
<dbReference type="InterPro" id="IPR049453">
    <property type="entry name" value="Memb_transporter_dom"/>
</dbReference>
<evidence type="ECO:0000259" key="7">
    <source>
        <dbReference type="Pfam" id="PF13515"/>
    </source>
</evidence>
<evidence type="ECO:0000313" key="8">
    <source>
        <dbReference type="EMBL" id="GEL22009.1"/>
    </source>
</evidence>
<keyword evidence="9" id="KW-1185">Reference proteome</keyword>
<dbReference type="Proteomes" id="UP000321685">
    <property type="component" value="Unassembled WGS sequence"/>
</dbReference>
<comment type="subcellular location">
    <subcellularLocation>
        <location evidence="1">Membrane</location>
        <topology evidence="1">Multi-pass membrane protein</topology>
    </subcellularLocation>
</comment>
<dbReference type="Pfam" id="PF13515">
    <property type="entry name" value="FUSC_2"/>
    <property type="match status" value="1"/>
</dbReference>
<feature type="transmembrane region" description="Helical" evidence="6">
    <location>
        <begin position="458"/>
        <end position="481"/>
    </location>
</feature>
<dbReference type="OrthoDB" id="4638444at2"/>
<keyword evidence="3 6" id="KW-1133">Transmembrane helix</keyword>
<name>A0A511DB42_9PSEU</name>
<evidence type="ECO:0000256" key="3">
    <source>
        <dbReference type="ARBA" id="ARBA00022989"/>
    </source>
</evidence>
<dbReference type="RefSeq" id="WP_147102738.1">
    <property type="nucleotide sequence ID" value="NZ_BJVJ01000005.1"/>
</dbReference>
<feature type="domain" description="Integral membrane bound transporter" evidence="7">
    <location>
        <begin position="426"/>
        <end position="547"/>
    </location>
</feature>
<reference evidence="8 9" key="1">
    <citation type="submission" date="2019-07" db="EMBL/GenBank/DDBJ databases">
        <title>Whole genome shotgun sequence of Pseudonocardia sulfidoxydans NBRC 16205.</title>
        <authorList>
            <person name="Hosoyama A."/>
            <person name="Uohara A."/>
            <person name="Ohji S."/>
            <person name="Ichikawa N."/>
        </authorList>
    </citation>
    <scope>NUCLEOTIDE SEQUENCE [LARGE SCALE GENOMIC DNA]</scope>
    <source>
        <strain evidence="8 9">NBRC 16205</strain>
    </source>
</reference>